<dbReference type="EMBL" id="BEXD01001147">
    <property type="protein sequence ID" value="GBB92605.1"/>
    <property type="molecule type" value="Genomic_DNA"/>
</dbReference>
<gene>
    <name evidence="3" type="ORF">RCL2_002472100</name>
    <name evidence="2" type="ORF">RclHR1_02030008</name>
</gene>
<dbReference type="STRING" id="94130.A0A2Z6QT42"/>
<dbReference type="GO" id="GO:0016757">
    <property type="term" value="F:glycosyltransferase activity"/>
    <property type="evidence" value="ECO:0007669"/>
    <property type="project" value="UniProtKB-KW"/>
</dbReference>
<evidence type="ECO:0000313" key="3">
    <source>
        <dbReference type="EMBL" id="GES98161.1"/>
    </source>
</evidence>
<dbReference type="EMBL" id="BLAL01000262">
    <property type="protein sequence ID" value="GES98161.1"/>
    <property type="molecule type" value="Genomic_DNA"/>
</dbReference>
<organism evidence="2 4">
    <name type="scientific">Rhizophagus clarus</name>
    <dbReference type="NCBI Taxonomy" id="94130"/>
    <lineage>
        <taxon>Eukaryota</taxon>
        <taxon>Fungi</taxon>
        <taxon>Fungi incertae sedis</taxon>
        <taxon>Mucoromycota</taxon>
        <taxon>Glomeromycotina</taxon>
        <taxon>Glomeromycetes</taxon>
        <taxon>Glomerales</taxon>
        <taxon>Glomeraceae</taxon>
        <taxon>Rhizophagus</taxon>
    </lineage>
</organism>
<reference evidence="2 4" key="1">
    <citation type="submission" date="2017-11" db="EMBL/GenBank/DDBJ databases">
        <title>The genome of Rhizophagus clarus HR1 reveals common genetic basis of auxotrophy among arbuscular mycorrhizal fungi.</title>
        <authorList>
            <person name="Kobayashi Y."/>
        </authorList>
    </citation>
    <scope>NUCLEOTIDE SEQUENCE [LARGE SCALE GENOMIC DNA]</scope>
    <source>
        <strain evidence="2 4">HR1</strain>
    </source>
</reference>
<dbReference type="InterPro" id="IPR053216">
    <property type="entry name" value="Appressorial_penetr-assoc"/>
</dbReference>
<proteinExistence type="predicted"/>
<keyword evidence="1" id="KW-0732">Signal</keyword>
<name>A0A2Z6QT42_9GLOM</name>
<keyword evidence="3" id="KW-0808">Transferase</keyword>
<keyword evidence="3" id="KW-0328">Glycosyltransferase</keyword>
<dbReference type="PANTHER" id="PTHR34587">
    <property type="entry name" value="VWFA DOMAIN-CONTAINING PROTEIN"/>
    <property type="match status" value="1"/>
</dbReference>
<evidence type="ECO:0000313" key="4">
    <source>
        <dbReference type="Proteomes" id="UP000247702"/>
    </source>
</evidence>
<feature type="chain" id="PRO_5036327554" evidence="1">
    <location>
        <begin position="25"/>
        <end position="221"/>
    </location>
</feature>
<evidence type="ECO:0000313" key="2">
    <source>
        <dbReference type="EMBL" id="GBB92605.1"/>
    </source>
</evidence>
<dbReference type="AlphaFoldDB" id="A0A2Z6QT42"/>
<feature type="signal peptide" evidence="1">
    <location>
        <begin position="1"/>
        <end position="24"/>
    </location>
</feature>
<dbReference type="PANTHER" id="PTHR34587:SF2">
    <property type="entry name" value="G-PROTEIN COUPLED RECEPTORS FAMILY 1 PROFILE DOMAIN-CONTAINING PROTEIN"/>
    <property type="match status" value="1"/>
</dbReference>
<dbReference type="OrthoDB" id="2336871at2759"/>
<reference evidence="3" key="2">
    <citation type="submission" date="2019-10" db="EMBL/GenBank/DDBJ databases">
        <title>Conservation and host-specific expression of non-tandemly repeated heterogenous ribosome RNA gene in arbuscular mycorrhizal fungi.</title>
        <authorList>
            <person name="Maeda T."/>
            <person name="Kobayashi Y."/>
            <person name="Nakagawa T."/>
            <person name="Ezawa T."/>
            <person name="Yamaguchi K."/>
            <person name="Bino T."/>
            <person name="Nishimoto Y."/>
            <person name="Shigenobu S."/>
            <person name="Kawaguchi M."/>
        </authorList>
    </citation>
    <scope>NUCLEOTIDE SEQUENCE</scope>
    <source>
        <strain evidence="3">HR1</strain>
    </source>
</reference>
<comment type="caution">
    <text evidence="2">The sequence shown here is derived from an EMBL/GenBank/DDBJ whole genome shotgun (WGS) entry which is preliminary data.</text>
</comment>
<protein>
    <submittedName>
        <fullName evidence="3">[Skp1-protein]-hydroxyproline N-acetylglucosaminyltransferase</fullName>
    </submittedName>
</protein>
<keyword evidence="4" id="KW-1185">Reference proteome</keyword>
<evidence type="ECO:0000256" key="1">
    <source>
        <dbReference type="SAM" id="SignalP"/>
    </source>
</evidence>
<sequence length="221" mass="24263">MSLLKKSLIISAILAAYIVVVAFAVDVNTGNNVCDVSKKTLFNGTQNPNGECVTTVMGEIPSKDKMVSTIIRFPKDGDTVQENQPFTIVTKTINLSAGFFDDPATQYYSFPQTLDDQGFIQGHSHVTVQQVVDENEPFDPQVFAFFKGLNDPANGQGELSVLVDKGLPAGKYRVCTMVAAFAHQPTLMPIAQRGAQDDCTRFTVVQQNNKRSLLSKLLRRK</sequence>
<dbReference type="Proteomes" id="UP000247702">
    <property type="component" value="Unassembled WGS sequence"/>
</dbReference>
<dbReference type="Proteomes" id="UP000615446">
    <property type="component" value="Unassembled WGS sequence"/>
</dbReference>
<accession>A0A2Z6QT42</accession>